<keyword evidence="8 13" id="KW-1133">Transmembrane helix</keyword>
<comment type="subcellular location">
    <subcellularLocation>
        <location evidence="1">Membrane</location>
        <topology evidence="1">Multi-pass membrane protein</topology>
    </subcellularLocation>
</comment>
<comment type="caution">
    <text evidence="14">The sequence shown here is derived from an EMBL/GenBank/DDBJ whole genome shotgun (WGS) entry which is preliminary data.</text>
</comment>
<sequence length="342" mass="39175">MKYSIQFSDAIHILAYIEIYKDTSYLSSEMIASSVETNPANVRRIMSNLKKSNLIITQTGKPKPALARNPKEISLLDIYKSIEGNTNLIQVDPKTNPDCIIGANIQAVLANNYETLQKKVEAEMANITLDTLIHDISVLELKNRPENKELLKAVSYTHLDVYKRQAIVVTILVLEFKSPDSPDIRLVFDEWQSFLVYVVSFLLIFITWYDHYLLFKLSEKMSKKIFWSNGIWLFFLSLIPFTTSFAGKFPTYRGASLLYLANTFLWVVSYIYLSYALAESNPVNAKRIKAIGFLNKQDFTIFVGGGLLSFIISWYFPIFTWIVLFFAGIFTIVFNRNGHATI</sequence>
<keyword evidence="3" id="KW-0813">Transport</keyword>
<evidence type="ECO:0000256" key="2">
    <source>
        <dbReference type="ARBA" id="ARBA00006920"/>
    </source>
</evidence>
<keyword evidence="9" id="KW-0406">Ion transport</keyword>
<dbReference type="InterPro" id="IPR010617">
    <property type="entry name" value="TMEM175-like"/>
</dbReference>
<accession>A0A242KEF1</accession>
<evidence type="ECO:0000256" key="4">
    <source>
        <dbReference type="ARBA" id="ARBA00022538"/>
    </source>
</evidence>
<evidence type="ECO:0000256" key="7">
    <source>
        <dbReference type="ARBA" id="ARBA00022958"/>
    </source>
</evidence>
<dbReference type="InterPro" id="IPR036390">
    <property type="entry name" value="WH_DNA-bd_sf"/>
</dbReference>
<evidence type="ECO:0000313" key="14">
    <source>
        <dbReference type="EMBL" id="OTP18920.1"/>
    </source>
</evidence>
<feature type="transmembrane region" description="Helical" evidence="13">
    <location>
        <begin position="322"/>
        <end position="338"/>
    </location>
</feature>
<dbReference type="PROSITE" id="PS51197">
    <property type="entry name" value="HTH_RRF2_2"/>
    <property type="match status" value="1"/>
</dbReference>
<evidence type="ECO:0000256" key="3">
    <source>
        <dbReference type="ARBA" id="ARBA00022448"/>
    </source>
</evidence>
<feature type="transmembrane region" description="Helical" evidence="13">
    <location>
        <begin position="226"/>
        <end position="245"/>
    </location>
</feature>
<dbReference type="GO" id="GO:0015252">
    <property type="term" value="F:proton channel activity"/>
    <property type="evidence" value="ECO:0007669"/>
    <property type="project" value="InterPro"/>
</dbReference>
<dbReference type="PANTHER" id="PTHR33221:SF15">
    <property type="entry name" value="HTH-TYPE TRANSCRIPTIONAL REGULATOR YWGB-RELATED"/>
    <property type="match status" value="1"/>
</dbReference>
<keyword evidence="5 13" id="KW-0812">Transmembrane</keyword>
<evidence type="ECO:0000256" key="11">
    <source>
        <dbReference type="ARBA" id="ARBA00023303"/>
    </source>
</evidence>
<dbReference type="PANTHER" id="PTHR33221">
    <property type="entry name" value="WINGED HELIX-TURN-HELIX TRANSCRIPTIONAL REGULATOR, RRF2 FAMILY"/>
    <property type="match status" value="1"/>
</dbReference>
<dbReference type="InterPro" id="IPR000944">
    <property type="entry name" value="Tscrpt_reg_Rrf2"/>
</dbReference>
<dbReference type="SUPFAM" id="SSF46785">
    <property type="entry name" value="Winged helix' DNA-binding domain"/>
    <property type="match status" value="1"/>
</dbReference>
<gene>
    <name evidence="14" type="ORF">A5888_000734</name>
</gene>
<evidence type="ECO:0000256" key="13">
    <source>
        <dbReference type="SAM" id="Phobius"/>
    </source>
</evidence>
<keyword evidence="4" id="KW-0633">Potassium transport</keyword>
<feature type="transmembrane region" description="Helical" evidence="13">
    <location>
        <begin position="257"/>
        <end position="278"/>
    </location>
</feature>
<dbReference type="GO" id="GO:0003700">
    <property type="term" value="F:DNA-binding transcription factor activity"/>
    <property type="evidence" value="ECO:0007669"/>
    <property type="project" value="TreeGrafter"/>
</dbReference>
<keyword evidence="11" id="KW-0407">Ion channel</keyword>
<dbReference type="GO" id="GO:0016020">
    <property type="term" value="C:membrane"/>
    <property type="evidence" value="ECO:0007669"/>
    <property type="project" value="UniProtKB-SubCell"/>
</dbReference>
<evidence type="ECO:0000256" key="5">
    <source>
        <dbReference type="ARBA" id="ARBA00022692"/>
    </source>
</evidence>
<evidence type="ECO:0000256" key="6">
    <source>
        <dbReference type="ARBA" id="ARBA00022826"/>
    </source>
</evidence>
<dbReference type="Pfam" id="PF02082">
    <property type="entry name" value="Rrf2"/>
    <property type="match status" value="1"/>
</dbReference>
<evidence type="ECO:0000256" key="10">
    <source>
        <dbReference type="ARBA" id="ARBA00023136"/>
    </source>
</evidence>
<keyword evidence="10 13" id="KW-0472">Membrane</keyword>
<dbReference type="Gene3D" id="1.10.10.10">
    <property type="entry name" value="Winged helix-like DNA-binding domain superfamily/Winged helix DNA-binding domain"/>
    <property type="match status" value="1"/>
</dbReference>
<name>A0A242KEF1_9ENTE</name>
<keyword evidence="7" id="KW-0630">Potassium</keyword>
<feature type="transmembrane region" description="Helical" evidence="13">
    <location>
        <begin position="194"/>
        <end position="214"/>
    </location>
</feature>
<comment type="similarity">
    <text evidence="2">Belongs to the TMEM175 family.</text>
</comment>
<comment type="catalytic activity">
    <reaction evidence="12">
        <text>K(+)(in) = K(+)(out)</text>
        <dbReference type="Rhea" id="RHEA:29463"/>
        <dbReference type="ChEBI" id="CHEBI:29103"/>
    </reaction>
</comment>
<dbReference type="AlphaFoldDB" id="A0A242KEF1"/>
<dbReference type="GO" id="GO:0005829">
    <property type="term" value="C:cytosol"/>
    <property type="evidence" value="ECO:0007669"/>
    <property type="project" value="TreeGrafter"/>
</dbReference>
<evidence type="ECO:0000256" key="12">
    <source>
        <dbReference type="ARBA" id="ARBA00034430"/>
    </source>
</evidence>
<evidence type="ECO:0000256" key="8">
    <source>
        <dbReference type="ARBA" id="ARBA00022989"/>
    </source>
</evidence>
<dbReference type="GO" id="GO:0005267">
    <property type="term" value="F:potassium channel activity"/>
    <property type="evidence" value="ECO:0007669"/>
    <property type="project" value="UniProtKB-KW"/>
</dbReference>
<reference evidence="14" key="1">
    <citation type="submission" date="2017-05" db="EMBL/GenBank/DDBJ databases">
        <title>The Genome Sequence of Enterococcus sp. 9E7_DIV0242.</title>
        <authorList>
            <consortium name="The Broad Institute Genomics Platform"/>
            <consortium name="The Broad Institute Genomic Center for Infectious Diseases"/>
            <person name="Earl A."/>
            <person name="Manson A."/>
            <person name="Schwartman J."/>
            <person name="Gilmore M."/>
            <person name="Abouelleil A."/>
            <person name="Cao P."/>
            <person name="Chapman S."/>
            <person name="Cusick C."/>
            <person name="Shea T."/>
            <person name="Young S."/>
            <person name="Neafsey D."/>
            <person name="Nusbaum C."/>
            <person name="Birren B."/>
        </authorList>
    </citation>
    <scope>NUCLEOTIDE SEQUENCE [LARGE SCALE GENOMIC DNA]</scope>
    <source>
        <strain evidence="14">9E7_DIV0242</strain>
    </source>
</reference>
<protein>
    <submittedName>
        <fullName evidence="14">Transcriptional regulator</fullName>
    </submittedName>
</protein>
<dbReference type="Pfam" id="PF06736">
    <property type="entry name" value="TMEM175"/>
    <property type="match status" value="1"/>
</dbReference>
<dbReference type="EMBL" id="NGMM01000001">
    <property type="protein sequence ID" value="OTP18920.1"/>
    <property type="molecule type" value="Genomic_DNA"/>
</dbReference>
<evidence type="ECO:0000256" key="9">
    <source>
        <dbReference type="ARBA" id="ARBA00023065"/>
    </source>
</evidence>
<organism evidence="14">
    <name type="scientific">Candidatus Enterococcus clewellii</name>
    <dbReference type="NCBI Taxonomy" id="1834193"/>
    <lineage>
        <taxon>Bacteria</taxon>
        <taxon>Bacillati</taxon>
        <taxon>Bacillota</taxon>
        <taxon>Bacilli</taxon>
        <taxon>Lactobacillales</taxon>
        <taxon>Enterococcaceae</taxon>
        <taxon>Enterococcus</taxon>
    </lineage>
</organism>
<proteinExistence type="inferred from homology"/>
<evidence type="ECO:0000256" key="1">
    <source>
        <dbReference type="ARBA" id="ARBA00004141"/>
    </source>
</evidence>
<keyword evidence="6" id="KW-0631">Potassium channel</keyword>
<dbReference type="InterPro" id="IPR036388">
    <property type="entry name" value="WH-like_DNA-bd_sf"/>
</dbReference>